<dbReference type="InterPro" id="IPR029058">
    <property type="entry name" value="AB_hydrolase_fold"/>
</dbReference>
<proteinExistence type="predicted"/>
<dbReference type="GO" id="GO:0008236">
    <property type="term" value="F:serine-type peptidase activity"/>
    <property type="evidence" value="ECO:0007669"/>
    <property type="project" value="InterPro"/>
</dbReference>
<evidence type="ECO:0000313" key="4">
    <source>
        <dbReference type="Proteomes" id="UP000290189"/>
    </source>
</evidence>
<dbReference type="InterPro" id="IPR001375">
    <property type="entry name" value="Peptidase_S9_cat"/>
</dbReference>
<evidence type="ECO:0000259" key="1">
    <source>
        <dbReference type="Pfam" id="PF00326"/>
    </source>
</evidence>
<dbReference type="GO" id="GO:0008239">
    <property type="term" value="F:dipeptidyl-peptidase activity"/>
    <property type="evidence" value="ECO:0007669"/>
    <property type="project" value="TreeGrafter"/>
</dbReference>
<dbReference type="GO" id="GO:0006508">
    <property type="term" value="P:proteolysis"/>
    <property type="evidence" value="ECO:0007669"/>
    <property type="project" value="InterPro"/>
</dbReference>
<dbReference type="Gene3D" id="3.40.50.1820">
    <property type="entry name" value="alpha/beta hydrolase"/>
    <property type="match status" value="1"/>
</dbReference>
<geneLocation type="mitochondrion" evidence="3"/>
<dbReference type="SUPFAM" id="SSF82171">
    <property type="entry name" value="DPP6 N-terminal domain-like"/>
    <property type="match status" value="1"/>
</dbReference>
<reference evidence="3 4" key="1">
    <citation type="submission" date="2018-03" db="EMBL/GenBank/DDBJ databases">
        <authorList>
            <person name="Fogelqvist J."/>
        </authorList>
    </citation>
    <scope>NUCLEOTIDE SEQUENCE [LARGE SCALE GENOMIC DNA]</scope>
</reference>
<evidence type="ECO:0008006" key="5">
    <source>
        <dbReference type="Google" id="ProtNLM"/>
    </source>
</evidence>
<evidence type="ECO:0000313" key="3">
    <source>
        <dbReference type="EMBL" id="SPR01339.1"/>
    </source>
</evidence>
<dbReference type="PANTHER" id="PTHR11731">
    <property type="entry name" value="PROTEASE FAMILY S9B,C DIPEPTIDYL-PEPTIDASE IV-RELATED"/>
    <property type="match status" value="1"/>
</dbReference>
<gene>
    <name evidence="3" type="ORF">PLBR_LOCUS8554</name>
</gene>
<dbReference type="InterPro" id="IPR002469">
    <property type="entry name" value="Peptidase_S9B_N"/>
</dbReference>
<accession>A0A3P3YMM8</accession>
<dbReference type="Proteomes" id="UP000290189">
    <property type="component" value="Unassembled WGS sequence"/>
</dbReference>
<feature type="domain" description="Dipeptidylpeptidase IV N-terminal" evidence="2">
    <location>
        <begin position="128"/>
        <end position="423"/>
    </location>
</feature>
<dbReference type="Pfam" id="PF00930">
    <property type="entry name" value="DPPIV_N"/>
    <property type="match status" value="1"/>
</dbReference>
<dbReference type="PANTHER" id="PTHR11731:SF193">
    <property type="entry name" value="DIPEPTIDYL PEPTIDASE 9"/>
    <property type="match status" value="1"/>
</dbReference>
<feature type="domain" description="Peptidase S9 prolyl oligopeptidase catalytic" evidence="1">
    <location>
        <begin position="537"/>
        <end position="737"/>
    </location>
</feature>
<protein>
    <recommendedName>
        <fullName evidence="5">Peptidase S9 prolyl oligopeptidase catalytic domain-containing protein</fullName>
    </recommendedName>
</protein>
<dbReference type="SUPFAM" id="SSF53474">
    <property type="entry name" value="alpha/beta-Hydrolases"/>
    <property type="match status" value="1"/>
</dbReference>
<dbReference type="Gene3D" id="2.140.10.30">
    <property type="entry name" value="Dipeptidylpeptidase IV, N-terminal domain"/>
    <property type="match status" value="1"/>
</dbReference>
<name>A0A3P3YMM8_PLABS</name>
<dbReference type="InterPro" id="IPR050278">
    <property type="entry name" value="Serine_Prot_S9B/DPPIV"/>
</dbReference>
<dbReference type="Pfam" id="PF00326">
    <property type="entry name" value="Peptidase_S9"/>
    <property type="match status" value="1"/>
</dbReference>
<organism evidence="3 4">
    <name type="scientific">Plasmodiophora brassicae</name>
    <name type="common">Clubroot disease agent</name>
    <dbReference type="NCBI Taxonomy" id="37360"/>
    <lineage>
        <taxon>Eukaryota</taxon>
        <taxon>Sar</taxon>
        <taxon>Rhizaria</taxon>
        <taxon>Endomyxa</taxon>
        <taxon>Phytomyxea</taxon>
        <taxon>Plasmodiophorida</taxon>
        <taxon>Plasmodiophoridae</taxon>
        <taxon>Plasmodiophora</taxon>
    </lineage>
</organism>
<dbReference type="AlphaFoldDB" id="A0A3P3YMM8"/>
<sequence length="738" mass="81886">MSSGLGDDGVAKRRAAVKRCLEERVGVVPHGFAAVGTRIVSLAPGGAGTTQQLFVVDGGRWREAFMVTSQDSSSMTTEEELLRERKRMMATGVTSFNTGGDAIIVPMPGSLAICRNAAVAPVPWSWSKLAPSGACMDCQLSPDARLLAFIRNNNIWVMQVDTGTETQLTFTSGSVSSGVAEFIMQEEFDRYTGYWWSPNVTNGSVYHILYLEVNESEVPSVDLLGMNLLSSSKFVYPHPGEPNAISTVRVMEITVDADGLHHALHPHSPAVQFEYIVRAGWTSTPGQFYLRVLDRSQQHSQLLVYSLHSLASPGRLLFSQDSPTWLTIGNVCNFLKDGSVILAADIGPGFKQLVRLKDDILTPVTTASGQWQVYDDRIWVDEQRHVVWFTANRDTHLERHLYSVSLFGGDIVRHTPLGWTHDPVVFVELNVFVTVSSSTKERHQTWLYDISYDSGRPVSAKRQVVDYPHTTPDARISLGDIAFPELLTFRSRDDVELQAAVFMPRSVAGDSPHPLVVITYGGPGVQLVWNTWGLTVDSKVRSLVEHGFIVAMCDGRGSANRGASFEGSLKYAMGTQEVLDQVDLVRWMVDRFNVDKLRVAITGWSYGGYNSLMCIAQYPDVFKICIAGAPVTSWDKYDSGYTERYLGVPGADRTAYATSCVEKYVSHFPDEPDRLVIAHGLLDENVHFVHTAHLLKALITAGKPYILKLFPDERHGLRQPSSTLYYQHFVLEHLLAHL</sequence>
<evidence type="ECO:0000259" key="2">
    <source>
        <dbReference type="Pfam" id="PF00930"/>
    </source>
</evidence>
<dbReference type="EMBL" id="OVEO01000017">
    <property type="protein sequence ID" value="SPR01339.1"/>
    <property type="molecule type" value="Genomic_DNA"/>
</dbReference>
<keyword evidence="3" id="KW-0496">Mitochondrion</keyword>